<sequence length="119" mass="13490">MKNSLKIEELGMFCLGIYLFSQLDFAWWWFPVLILVPDIGMIGYLFNSKVGAVTYNIFHHKGIATLVYFLGIFTHNEIITLAGVILFSHSSFDRLFGYGLKFSDSFKNTHLGTIGNKNG</sequence>
<protein>
    <submittedName>
        <fullName evidence="2">DUF4260 domain-containing protein</fullName>
    </submittedName>
</protein>
<evidence type="ECO:0000313" key="2">
    <source>
        <dbReference type="EMBL" id="UOB19081.1"/>
    </source>
</evidence>
<gene>
    <name evidence="2" type="ORF">MQE35_07225</name>
</gene>
<keyword evidence="1" id="KW-1133">Transmembrane helix</keyword>
<accession>A0A9E6ZY44</accession>
<proteinExistence type="predicted"/>
<dbReference type="InterPro" id="IPR025356">
    <property type="entry name" value="DUF4260"/>
</dbReference>
<name>A0A9E6ZY44_9FLAO</name>
<dbReference type="RefSeq" id="WP_255845698.1">
    <property type="nucleotide sequence ID" value="NZ_CP094358.1"/>
</dbReference>
<evidence type="ECO:0000313" key="3">
    <source>
        <dbReference type="Proteomes" id="UP000831290"/>
    </source>
</evidence>
<keyword evidence="1" id="KW-0812">Transmembrane</keyword>
<organism evidence="2 3">
    <name type="scientific">Abyssalbus ytuae</name>
    <dbReference type="NCBI Taxonomy" id="2926907"/>
    <lineage>
        <taxon>Bacteria</taxon>
        <taxon>Pseudomonadati</taxon>
        <taxon>Bacteroidota</taxon>
        <taxon>Flavobacteriia</taxon>
        <taxon>Flavobacteriales</taxon>
        <taxon>Flavobacteriaceae</taxon>
        <taxon>Abyssalbus</taxon>
    </lineage>
</organism>
<evidence type="ECO:0000256" key="1">
    <source>
        <dbReference type="SAM" id="Phobius"/>
    </source>
</evidence>
<dbReference type="AlphaFoldDB" id="A0A9E6ZY44"/>
<keyword evidence="1" id="KW-0472">Membrane</keyword>
<feature type="transmembrane region" description="Helical" evidence="1">
    <location>
        <begin position="66"/>
        <end position="87"/>
    </location>
</feature>
<dbReference type="KEGG" id="fbm:MQE35_07225"/>
<reference evidence="2" key="1">
    <citation type="submission" date="2022-03" db="EMBL/GenBank/DDBJ databases">
        <title>Description of Abyssus ytuae gen. nov., sp. nov., a novel member of the family Flavobacteriaceae isolated from the sediment of Mariana Trench.</title>
        <authorList>
            <person name="Zhang J."/>
            <person name="Xu X."/>
        </authorList>
    </citation>
    <scope>NUCLEOTIDE SEQUENCE</scope>
    <source>
        <strain evidence="2">MT3330</strain>
    </source>
</reference>
<keyword evidence="3" id="KW-1185">Reference proteome</keyword>
<dbReference type="Pfam" id="PF14079">
    <property type="entry name" value="DUF4260"/>
    <property type="match status" value="1"/>
</dbReference>
<dbReference type="EMBL" id="CP094358">
    <property type="protein sequence ID" value="UOB19081.1"/>
    <property type="molecule type" value="Genomic_DNA"/>
</dbReference>
<feature type="transmembrane region" description="Helical" evidence="1">
    <location>
        <begin position="26"/>
        <end position="46"/>
    </location>
</feature>
<dbReference type="Proteomes" id="UP000831290">
    <property type="component" value="Chromosome"/>
</dbReference>